<dbReference type="Pfam" id="PF00132">
    <property type="entry name" value="Hexapep"/>
    <property type="match status" value="1"/>
</dbReference>
<organism evidence="5 6">
    <name type="scientific">Pseudomonas soli</name>
    <dbReference type="NCBI Taxonomy" id="1306993"/>
    <lineage>
        <taxon>Bacteria</taxon>
        <taxon>Pseudomonadati</taxon>
        <taxon>Pseudomonadota</taxon>
        <taxon>Gammaproteobacteria</taxon>
        <taxon>Pseudomonadales</taxon>
        <taxon>Pseudomonadaceae</taxon>
        <taxon>Pseudomonas</taxon>
    </lineage>
</organism>
<dbReference type="CDD" id="cd03360">
    <property type="entry name" value="LbH_AT_putative"/>
    <property type="match status" value="1"/>
</dbReference>
<evidence type="ECO:0000313" key="6">
    <source>
        <dbReference type="Proteomes" id="UP001209279"/>
    </source>
</evidence>
<comment type="similarity">
    <text evidence="1">Belongs to the transferase hexapeptide repeat family.</text>
</comment>
<name>A0AAJ5MIQ9_9PSED</name>
<dbReference type="InterPro" id="IPR001451">
    <property type="entry name" value="Hexapep"/>
</dbReference>
<gene>
    <name evidence="5" type="ORF">K7K07_19875</name>
</gene>
<dbReference type="Proteomes" id="UP001209279">
    <property type="component" value="Chromosome"/>
</dbReference>
<dbReference type="NCBIfam" id="TIGR03570">
    <property type="entry name" value="NeuD_NnaD"/>
    <property type="match status" value="1"/>
</dbReference>
<dbReference type="SUPFAM" id="SSF51161">
    <property type="entry name" value="Trimeric LpxA-like enzymes"/>
    <property type="match status" value="1"/>
</dbReference>
<evidence type="ECO:0000313" key="5">
    <source>
        <dbReference type="EMBL" id="UXZ44310.1"/>
    </source>
</evidence>
<dbReference type="InterPro" id="IPR041561">
    <property type="entry name" value="PglD_N"/>
</dbReference>
<feature type="binding site" evidence="3">
    <location>
        <position position="72"/>
    </location>
    <ligand>
        <name>substrate</name>
    </ligand>
</feature>
<evidence type="ECO:0000256" key="2">
    <source>
        <dbReference type="PIRSR" id="PIRSR620019-1"/>
    </source>
</evidence>
<dbReference type="InterPro" id="IPR050179">
    <property type="entry name" value="Trans_hexapeptide_repeat"/>
</dbReference>
<dbReference type="Gene3D" id="3.40.50.20">
    <property type="match status" value="1"/>
</dbReference>
<dbReference type="AlphaFoldDB" id="A0AAJ5MIQ9"/>
<dbReference type="RefSeq" id="WP_263158626.1">
    <property type="nucleotide sequence ID" value="NZ_CATKPM010000006.1"/>
</dbReference>
<feature type="active site" description="Proton acceptor" evidence="2">
    <location>
        <position position="140"/>
    </location>
</feature>
<dbReference type="EMBL" id="CP083803">
    <property type="protein sequence ID" value="UXZ44310.1"/>
    <property type="molecule type" value="Genomic_DNA"/>
</dbReference>
<protein>
    <submittedName>
        <fullName evidence="5">Acetyltransferase</fullName>
    </submittedName>
</protein>
<dbReference type="Pfam" id="PF17836">
    <property type="entry name" value="PglD_N"/>
    <property type="match status" value="1"/>
</dbReference>
<evidence type="ECO:0000259" key="4">
    <source>
        <dbReference type="Pfam" id="PF17836"/>
    </source>
</evidence>
<dbReference type="InterPro" id="IPR020019">
    <property type="entry name" value="AcTrfase_PglD-like"/>
</dbReference>
<accession>A0AAJ5MIQ9</accession>
<evidence type="ECO:0000256" key="3">
    <source>
        <dbReference type="PIRSR" id="PIRSR620019-2"/>
    </source>
</evidence>
<evidence type="ECO:0000256" key="1">
    <source>
        <dbReference type="ARBA" id="ARBA00007274"/>
    </source>
</evidence>
<reference evidence="5" key="1">
    <citation type="submission" date="2021-08" db="EMBL/GenBank/DDBJ databases">
        <authorList>
            <person name="Yaryura P.M."/>
            <person name="Bianco M.I."/>
            <person name="Morais C."/>
            <person name="Setubal J.C."/>
        </authorList>
    </citation>
    <scope>NUCLEOTIDE SEQUENCE</scope>
    <source>
        <strain evidence="5">AP1</strain>
    </source>
</reference>
<dbReference type="InterPro" id="IPR011004">
    <property type="entry name" value="Trimer_LpxA-like_sf"/>
</dbReference>
<feature type="domain" description="PglD N-terminal" evidence="4">
    <location>
        <begin position="6"/>
        <end position="83"/>
    </location>
</feature>
<dbReference type="Gene3D" id="2.160.10.10">
    <property type="entry name" value="Hexapeptide repeat proteins"/>
    <property type="match status" value="1"/>
</dbReference>
<proteinExistence type="inferred from homology"/>
<feature type="site" description="Increases basicity of active site His" evidence="2">
    <location>
        <position position="141"/>
    </location>
</feature>
<dbReference type="PANTHER" id="PTHR43300">
    <property type="entry name" value="ACETYLTRANSFERASE"/>
    <property type="match status" value="1"/>
</dbReference>
<dbReference type="PANTHER" id="PTHR43300:SF7">
    <property type="entry name" value="UDP-N-ACETYLBACILLOSAMINE N-ACETYLTRANSFERASE"/>
    <property type="match status" value="1"/>
</dbReference>
<sequence>MLTYGIVGAGGFGREVMPIAEEMLRTTCKEQFRLVFIDDGIHQEHVNGYDVFSTENFFKLNAEKFYFNIAVGSGKVRERVAAEMIQRGANPFTIRSTGHSVVLDNNQIGDGAVLCPFTTITSNAKIGKFFQANIYSYVAHDCVIGDYVTFAPGVKCNGSVTIENHAYIGTGAIIKQGTPDRPIIIGEGAVVGMGAVVNKSVPAGAVVVGNPAKPLRASTGGQ</sequence>